<reference evidence="2" key="2">
    <citation type="submission" date="2022-11" db="EMBL/GenBank/DDBJ databases">
        <title>Draft genome sequencing of Pseudomonas atacamensis RS3R1.</title>
        <authorList>
            <person name="Furuya T."/>
            <person name="Kaneko H."/>
        </authorList>
    </citation>
    <scope>NUCLEOTIDE SEQUENCE</scope>
    <source>
        <strain evidence="2">RS3R-1</strain>
    </source>
</reference>
<keyword evidence="1" id="KW-1133">Transmembrane helix</keyword>
<feature type="transmembrane region" description="Helical" evidence="1">
    <location>
        <begin position="121"/>
        <end position="143"/>
    </location>
</feature>
<reference evidence="2" key="1">
    <citation type="journal article" date="2021" name="Sci. Rep.">
        <title>An efficient direct screening system for microorganisms that activate plant immune responses based on plant-microbe interactions using cultured plant cells.</title>
        <authorList>
            <person name="Kurokawa M."/>
            <person name="Nakano M."/>
            <person name="Kitahata N."/>
            <person name="Kuchitsu K."/>
            <person name="Furuya T."/>
        </authorList>
    </citation>
    <scope>NUCLEOTIDE SEQUENCE</scope>
    <source>
        <strain evidence="2">RS3R-1</strain>
    </source>
</reference>
<evidence type="ECO:0008006" key="4">
    <source>
        <dbReference type="Google" id="ProtNLM"/>
    </source>
</evidence>
<feature type="transmembrane region" description="Helical" evidence="1">
    <location>
        <begin position="92"/>
        <end position="109"/>
    </location>
</feature>
<dbReference type="EMBL" id="BSCQ01000003">
    <property type="protein sequence ID" value="GLH41516.1"/>
    <property type="molecule type" value="Genomic_DNA"/>
</dbReference>
<evidence type="ECO:0000313" key="3">
    <source>
        <dbReference type="Proteomes" id="UP001145022"/>
    </source>
</evidence>
<comment type="caution">
    <text evidence="2">The sequence shown here is derived from an EMBL/GenBank/DDBJ whole genome shotgun (WGS) entry which is preliminary data.</text>
</comment>
<keyword evidence="1" id="KW-0812">Transmembrane</keyword>
<feature type="transmembrane region" description="Helical" evidence="1">
    <location>
        <begin position="65"/>
        <end position="85"/>
    </location>
</feature>
<accession>A0ABQ5PDE9</accession>
<keyword evidence="1" id="KW-0472">Membrane</keyword>
<feature type="transmembrane region" description="Helical" evidence="1">
    <location>
        <begin position="12"/>
        <end position="33"/>
    </location>
</feature>
<protein>
    <recommendedName>
        <fullName evidence="4">Cell division protein</fullName>
    </recommendedName>
</protein>
<keyword evidence="3" id="KW-1185">Reference proteome</keyword>
<evidence type="ECO:0000256" key="1">
    <source>
        <dbReference type="SAM" id="Phobius"/>
    </source>
</evidence>
<reference evidence="2" key="3">
    <citation type="journal article" date="2023" name="J. Biotechnol.">
        <title>Draft Genome Sequences of Endophytic Pseudomonas Strains, Isolated from the Interior of Brassicaceae Plants.</title>
        <authorList>
            <person name="Kaneko H."/>
            <person name="Furuya T."/>
        </authorList>
    </citation>
    <scope>NUCLEOTIDE SEQUENCE</scope>
    <source>
        <strain evidence="2">RS3R-1</strain>
    </source>
</reference>
<gene>
    <name evidence="2" type="ORF">RS3R1_06030</name>
</gene>
<evidence type="ECO:0000313" key="2">
    <source>
        <dbReference type="EMBL" id="GLH41516.1"/>
    </source>
</evidence>
<organism evidence="2 3">
    <name type="scientific">Pseudomonas atacamensis</name>
    <dbReference type="NCBI Taxonomy" id="2565368"/>
    <lineage>
        <taxon>Bacteria</taxon>
        <taxon>Pseudomonadati</taxon>
        <taxon>Pseudomonadota</taxon>
        <taxon>Gammaproteobacteria</taxon>
        <taxon>Pseudomonadales</taxon>
        <taxon>Pseudomonadaceae</taxon>
        <taxon>Pseudomonas</taxon>
    </lineage>
</organism>
<proteinExistence type="predicted"/>
<dbReference type="RefSeq" id="WP_051600558.1">
    <property type="nucleotide sequence ID" value="NZ_BSCQ01000003.1"/>
</dbReference>
<dbReference type="Proteomes" id="UP001145022">
    <property type="component" value="Unassembled WGS sequence"/>
</dbReference>
<name>A0ABQ5PDE9_9PSED</name>
<sequence>MPASSSSLRPALVLWLYAAAITHILAGLTLTWAGDSGLLDGYLQVLELSFWGADAVPTAGHEQQVWWLALFGATLQSYSLYMLALVHLGNRLKVPAVWGWLIAGILLWAPQDMWLSAQQQVWSHVWLDGFALLVLLPPLFWLYRHDCRKGNCATESSDQSRG</sequence>